<feature type="signal peptide" evidence="1">
    <location>
        <begin position="1"/>
        <end position="19"/>
    </location>
</feature>
<sequence length="295" mass="30329">MRPALHATVWLAAALVAVASGCHRTPAVEVGAIRVAQGALADPLREAGLDEGTLERAARDALGASGFRGGDPRTAHRARVDVLTVKVTPAHGGGGLVAEVTVELELAPAEGASGFTARESGTGAAPLGGSAPAEGWSRALAAAAREAAGGLAIARAEAVKPMREVIADLASPDSRLRGHAVRALAERRDPAAVPALVQRLSDPDPDVVHRTVGALAQIHDPRAVGPLIDVSRKGDDALAARVARIIGDIGGPEARGYLLTVEAGHPDPRVQRAAREALEEMRARDREAARVAAER</sequence>
<reference evidence="3" key="1">
    <citation type="journal article" date="2022" name="Int. J. Syst. Evol. Microbiol.">
        <title>Anaeromyxobacter oryzae sp. nov., Anaeromyxobacter diazotrophicus sp. nov. and Anaeromyxobacter paludicola sp. nov., isolated from paddy soils.</title>
        <authorList>
            <person name="Itoh H."/>
            <person name="Xu Z."/>
            <person name="Mise K."/>
            <person name="Masuda Y."/>
            <person name="Ushijima N."/>
            <person name="Hayakawa C."/>
            <person name="Shiratori Y."/>
            <person name="Senoo K."/>
        </authorList>
    </citation>
    <scope>NUCLEOTIDE SEQUENCE [LARGE SCALE GENOMIC DNA]</scope>
    <source>
        <strain evidence="3">Red232</strain>
    </source>
</reference>
<dbReference type="Proteomes" id="UP001162891">
    <property type="component" value="Chromosome"/>
</dbReference>
<name>A0ABN6N3I4_9BACT</name>
<keyword evidence="3" id="KW-1185">Reference proteome</keyword>
<dbReference type="EMBL" id="AP025591">
    <property type="protein sequence ID" value="BDG06494.1"/>
    <property type="molecule type" value="Genomic_DNA"/>
</dbReference>
<accession>A0ABN6N3I4</accession>
<dbReference type="Pfam" id="PF13646">
    <property type="entry name" value="HEAT_2"/>
    <property type="match status" value="1"/>
</dbReference>
<evidence type="ECO:0000313" key="2">
    <source>
        <dbReference type="EMBL" id="BDG06494.1"/>
    </source>
</evidence>
<gene>
    <name evidence="2" type="ORF">AMOR_54900</name>
</gene>
<evidence type="ECO:0000256" key="1">
    <source>
        <dbReference type="SAM" id="SignalP"/>
    </source>
</evidence>
<dbReference type="SMART" id="SM00567">
    <property type="entry name" value="EZ_HEAT"/>
    <property type="match status" value="2"/>
</dbReference>
<protein>
    <recommendedName>
        <fullName evidence="4">PBS lyase HEAT domain protein repeat-containing protein</fullName>
    </recommendedName>
</protein>
<dbReference type="InterPro" id="IPR016024">
    <property type="entry name" value="ARM-type_fold"/>
</dbReference>
<evidence type="ECO:0008006" key="4">
    <source>
        <dbReference type="Google" id="ProtNLM"/>
    </source>
</evidence>
<organism evidence="2 3">
    <name type="scientific">Anaeromyxobacter oryzae</name>
    <dbReference type="NCBI Taxonomy" id="2918170"/>
    <lineage>
        <taxon>Bacteria</taxon>
        <taxon>Pseudomonadati</taxon>
        <taxon>Myxococcota</taxon>
        <taxon>Myxococcia</taxon>
        <taxon>Myxococcales</taxon>
        <taxon>Cystobacterineae</taxon>
        <taxon>Anaeromyxobacteraceae</taxon>
        <taxon>Anaeromyxobacter</taxon>
    </lineage>
</organism>
<dbReference type="InterPro" id="IPR004155">
    <property type="entry name" value="PBS_lyase_HEAT"/>
</dbReference>
<dbReference type="Gene3D" id="1.25.10.10">
    <property type="entry name" value="Leucine-rich Repeat Variant"/>
    <property type="match status" value="1"/>
</dbReference>
<dbReference type="SUPFAM" id="SSF48371">
    <property type="entry name" value="ARM repeat"/>
    <property type="match status" value="1"/>
</dbReference>
<dbReference type="PROSITE" id="PS51257">
    <property type="entry name" value="PROKAR_LIPOPROTEIN"/>
    <property type="match status" value="1"/>
</dbReference>
<keyword evidence="1" id="KW-0732">Signal</keyword>
<dbReference type="RefSeq" id="WP_248356569.1">
    <property type="nucleotide sequence ID" value="NZ_AP025591.1"/>
</dbReference>
<dbReference type="InterPro" id="IPR011989">
    <property type="entry name" value="ARM-like"/>
</dbReference>
<feature type="chain" id="PRO_5046022442" description="PBS lyase HEAT domain protein repeat-containing protein" evidence="1">
    <location>
        <begin position="20"/>
        <end position="295"/>
    </location>
</feature>
<proteinExistence type="predicted"/>
<evidence type="ECO:0000313" key="3">
    <source>
        <dbReference type="Proteomes" id="UP001162891"/>
    </source>
</evidence>